<dbReference type="EMBL" id="ATHJ01000135">
    <property type="protein sequence ID" value="EPR32517.1"/>
    <property type="molecule type" value="Genomic_DNA"/>
</dbReference>
<gene>
    <name evidence="1" type="ORF">dsmv_3630</name>
</gene>
<evidence type="ECO:0000313" key="2">
    <source>
        <dbReference type="Proteomes" id="UP000014977"/>
    </source>
</evidence>
<keyword evidence="2" id="KW-1185">Reference proteome</keyword>
<accession>S7T628</accession>
<sequence>MPYRHLGKRIVRMEFKRFIHTFIRIPCLIIRTGRKIVYRLVGYNHSLKHALNCFHALKQFNFP</sequence>
<dbReference type="AlphaFoldDB" id="S7T628"/>
<reference evidence="1 2" key="1">
    <citation type="journal article" date="2013" name="Genome Announc.">
        <title>Draft genome sequences for three mercury-methylating, sulfate-reducing bacteria.</title>
        <authorList>
            <person name="Brown S.D."/>
            <person name="Hurt R.A.Jr."/>
            <person name="Gilmour C.C."/>
            <person name="Elias D.A."/>
        </authorList>
    </citation>
    <scope>NUCLEOTIDE SEQUENCE [LARGE SCALE GENOMIC DNA]</scope>
    <source>
        <strain evidence="1 2">DSM 2059</strain>
    </source>
</reference>
<proteinExistence type="predicted"/>
<protein>
    <recommendedName>
        <fullName evidence="3">Transposase DDE domain-containing protein</fullName>
    </recommendedName>
</protein>
<evidence type="ECO:0008006" key="3">
    <source>
        <dbReference type="Google" id="ProtNLM"/>
    </source>
</evidence>
<organism evidence="1 2">
    <name type="scientific">Desulfococcus multivorans DSM 2059</name>
    <dbReference type="NCBI Taxonomy" id="1121405"/>
    <lineage>
        <taxon>Bacteria</taxon>
        <taxon>Pseudomonadati</taxon>
        <taxon>Thermodesulfobacteriota</taxon>
        <taxon>Desulfobacteria</taxon>
        <taxon>Desulfobacterales</taxon>
        <taxon>Desulfococcaceae</taxon>
        <taxon>Desulfococcus</taxon>
    </lineage>
</organism>
<dbReference type="Proteomes" id="UP000014977">
    <property type="component" value="Unassembled WGS sequence"/>
</dbReference>
<name>S7T628_DESML</name>
<evidence type="ECO:0000313" key="1">
    <source>
        <dbReference type="EMBL" id="EPR32517.1"/>
    </source>
</evidence>
<comment type="caution">
    <text evidence="1">The sequence shown here is derived from an EMBL/GenBank/DDBJ whole genome shotgun (WGS) entry which is preliminary data.</text>
</comment>